<sequence>MTAVRYIVIDDARVSWHHAVLHAEAGHWTIEDEDSKNGTYADRCRVRTRGVGPGSVIRFGNPASGPRRSCRP</sequence>
<reference evidence="3 4" key="1">
    <citation type="submission" date="2019-04" db="EMBL/GenBank/DDBJ databases">
        <title>Streptomyces oryziradicis sp. nov., a novel actinomycete isolated from rhizosphere soil of rice (Oryza sativa L.).</title>
        <authorList>
            <person name="Li C."/>
        </authorList>
    </citation>
    <scope>NUCLEOTIDE SEQUENCE [LARGE SCALE GENOMIC DNA]</scope>
    <source>
        <strain evidence="3 4">NEAU-C40</strain>
    </source>
</reference>
<keyword evidence="1" id="KW-0597">Phosphoprotein</keyword>
<dbReference type="Gene3D" id="2.60.200.20">
    <property type="match status" value="1"/>
</dbReference>
<dbReference type="InterPro" id="IPR000253">
    <property type="entry name" value="FHA_dom"/>
</dbReference>
<evidence type="ECO:0000256" key="1">
    <source>
        <dbReference type="ARBA" id="ARBA00022553"/>
    </source>
</evidence>
<dbReference type="Pfam" id="PF00498">
    <property type="entry name" value="FHA"/>
    <property type="match status" value="1"/>
</dbReference>
<dbReference type="Proteomes" id="UP000305778">
    <property type="component" value="Unassembled WGS sequence"/>
</dbReference>
<dbReference type="AlphaFoldDB" id="A0A4U0RFS7"/>
<dbReference type="EMBL" id="SUMC01000230">
    <property type="protein sequence ID" value="TJZ94363.1"/>
    <property type="molecule type" value="Genomic_DNA"/>
</dbReference>
<dbReference type="OrthoDB" id="3214282at2"/>
<organism evidence="3 4">
    <name type="scientific">Actinacidiphila oryziradicis</name>
    <dbReference type="NCBI Taxonomy" id="2571141"/>
    <lineage>
        <taxon>Bacteria</taxon>
        <taxon>Bacillati</taxon>
        <taxon>Actinomycetota</taxon>
        <taxon>Actinomycetes</taxon>
        <taxon>Kitasatosporales</taxon>
        <taxon>Streptomycetaceae</taxon>
        <taxon>Actinacidiphila</taxon>
    </lineage>
</organism>
<dbReference type="SUPFAM" id="SSF49879">
    <property type="entry name" value="SMAD/FHA domain"/>
    <property type="match status" value="1"/>
</dbReference>
<gene>
    <name evidence="3" type="ORF">FCI23_53940</name>
</gene>
<evidence type="ECO:0000259" key="2">
    <source>
        <dbReference type="PROSITE" id="PS50006"/>
    </source>
</evidence>
<name>A0A4U0RFS7_9ACTN</name>
<feature type="domain" description="FHA" evidence="2">
    <location>
        <begin position="1"/>
        <end position="46"/>
    </location>
</feature>
<accession>A0A4U0RFS7</accession>
<protein>
    <submittedName>
        <fullName evidence="3">FHA domain-containing protein</fullName>
    </submittedName>
</protein>
<dbReference type="InterPro" id="IPR008984">
    <property type="entry name" value="SMAD_FHA_dom_sf"/>
</dbReference>
<comment type="caution">
    <text evidence="3">The sequence shown here is derived from an EMBL/GenBank/DDBJ whole genome shotgun (WGS) entry which is preliminary data.</text>
</comment>
<evidence type="ECO:0000313" key="4">
    <source>
        <dbReference type="Proteomes" id="UP000305778"/>
    </source>
</evidence>
<dbReference type="PROSITE" id="PS50006">
    <property type="entry name" value="FHA_DOMAIN"/>
    <property type="match status" value="1"/>
</dbReference>
<proteinExistence type="predicted"/>
<keyword evidence="4" id="KW-1185">Reference proteome</keyword>
<evidence type="ECO:0000313" key="3">
    <source>
        <dbReference type="EMBL" id="TJZ94363.1"/>
    </source>
</evidence>